<sequence length="344" mass="37212">MTGADRALGLLRACGADEVAHPGGTLLAHLQRVRERLAGWGARPALQLAGLCHAFYGTDGFAQSLLPLGRRGELAAAIGTEAEELVHFYASCDRKASYRALPREDGLFVERFTGTASVPTLRQRKDFAELTAANELDLAQVNAGIRAEHGGALLRLFTAWRPLLSEPAEADARELLTLRGEERTEFLKGLERGDVVTGVVSVIASFGVTFVELGGVQAMMNIPEVSWSRVDSPADVIGEGQELAFTVLGVETEDADGRERVSLSLKDLHPDPLRELARTRLGGTVRGTVTKEVPFGVFVRVTDGVEGLLHTEDLGTAELRTGDRVDVRITAINLSRRQVRLDRA</sequence>
<dbReference type="InterPro" id="IPR049202">
    <property type="entry name" value="DUF6817"/>
</dbReference>
<reference evidence="5 6" key="1">
    <citation type="submission" date="2024-06" db="EMBL/GenBank/DDBJ databases">
        <title>The Natural Products Discovery Center: Release of the First 8490 Sequenced Strains for Exploring Actinobacteria Biosynthetic Diversity.</title>
        <authorList>
            <person name="Kalkreuter E."/>
            <person name="Kautsar S.A."/>
            <person name="Yang D."/>
            <person name="Bader C.D."/>
            <person name="Teijaro C.N."/>
            <person name="Fluegel L."/>
            <person name="Davis C.M."/>
            <person name="Simpson J.R."/>
            <person name="Lauterbach L."/>
            <person name="Steele A.D."/>
            <person name="Gui C."/>
            <person name="Meng S."/>
            <person name="Li G."/>
            <person name="Viehrig K."/>
            <person name="Ye F."/>
            <person name="Su P."/>
            <person name="Kiefer A.F."/>
            <person name="Nichols A."/>
            <person name="Cepeda A.J."/>
            <person name="Yan W."/>
            <person name="Fan B."/>
            <person name="Jiang Y."/>
            <person name="Adhikari A."/>
            <person name="Zheng C.-J."/>
            <person name="Schuster L."/>
            <person name="Cowan T.M."/>
            <person name="Smanski M.J."/>
            <person name="Chevrette M.G."/>
            <person name="De Carvalho L.P.S."/>
            <person name="Shen B."/>
        </authorList>
    </citation>
    <scope>NUCLEOTIDE SEQUENCE [LARGE SCALE GENOMIC DNA]</scope>
    <source>
        <strain evidence="5 6">NPDC000837</strain>
    </source>
</reference>
<feature type="domain" description="S1 motif" evidence="4">
    <location>
        <begin position="193"/>
        <end position="266"/>
    </location>
</feature>
<name>A0ABV1UR65_9ACTN</name>
<gene>
    <name evidence="5" type="ORF">ABT276_05200</name>
</gene>
<dbReference type="InterPro" id="IPR003029">
    <property type="entry name" value="S1_domain"/>
</dbReference>
<organism evidence="5 6">
    <name type="scientific">Streptomyces xantholiticus</name>
    <dbReference type="NCBI Taxonomy" id="68285"/>
    <lineage>
        <taxon>Bacteria</taxon>
        <taxon>Bacillati</taxon>
        <taxon>Actinomycetota</taxon>
        <taxon>Actinomycetes</taxon>
        <taxon>Kitasatosporales</taxon>
        <taxon>Streptomycetaceae</taxon>
        <taxon>Streptomyces</taxon>
    </lineage>
</organism>
<dbReference type="Pfam" id="PF00575">
    <property type="entry name" value="S1"/>
    <property type="match status" value="2"/>
</dbReference>
<dbReference type="Proteomes" id="UP001445472">
    <property type="component" value="Unassembled WGS sequence"/>
</dbReference>
<evidence type="ECO:0000256" key="2">
    <source>
        <dbReference type="ARBA" id="ARBA00022980"/>
    </source>
</evidence>
<keyword evidence="2" id="KW-0689">Ribosomal protein</keyword>
<evidence type="ECO:0000313" key="6">
    <source>
        <dbReference type="Proteomes" id="UP001445472"/>
    </source>
</evidence>
<evidence type="ECO:0000313" key="5">
    <source>
        <dbReference type="EMBL" id="MER6612776.1"/>
    </source>
</evidence>
<protein>
    <submittedName>
        <fullName evidence="5">DUF6817 domain-containing protein</fullName>
    </submittedName>
</protein>
<comment type="similarity">
    <text evidence="1">Belongs to the bacterial ribosomal protein bS1 family.</text>
</comment>
<dbReference type="SUPFAM" id="SSF50249">
    <property type="entry name" value="Nucleic acid-binding proteins"/>
    <property type="match status" value="2"/>
</dbReference>
<dbReference type="PROSITE" id="PS50126">
    <property type="entry name" value="S1"/>
    <property type="match status" value="2"/>
</dbReference>
<dbReference type="RefSeq" id="WP_351975127.1">
    <property type="nucleotide sequence ID" value="NZ_JBEPBX010000003.1"/>
</dbReference>
<dbReference type="SMART" id="SM00316">
    <property type="entry name" value="S1"/>
    <property type="match status" value="2"/>
</dbReference>
<evidence type="ECO:0000256" key="1">
    <source>
        <dbReference type="ARBA" id="ARBA00006767"/>
    </source>
</evidence>
<proteinExistence type="inferred from homology"/>
<keyword evidence="3" id="KW-0687">Ribonucleoprotein</keyword>
<dbReference type="Gene3D" id="2.40.50.140">
    <property type="entry name" value="Nucleic acid-binding proteins"/>
    <property type="match status" value="2"/>
</dbReference>
<dbReference type="CDD" id="cd00164">
    <property type="entry name" value="S1_like"/>
    <property type="match status" value="1"/>
</dbReference>
<accession>A0ABV1UR65</accession>
<dbReference type="PANTHER" id="PTHR10724:SF7">
    <property type="entry name" value="SMALL RIBOSOMAL SUBUNIT PROTEIN BS1C"/>
    <property type="match status" value="1"/>
</dbReference>
<dbReference type="Pfam" id="PF20680">
    <property type="entry name" value="DUF6817"/>
    <property type="match status" value="1"/>
</dbReference>
<comment type="caution">
    <text evidence="5">The sequence shown here is derived from an EMBL/GenBank/DDBJ whole genome shotgun (WGS) entry which is preliminary data.</text>
</comment>
<evidence type="ECO:0000259" key="4">
    <source>
        <dbReference type="PROSITE" id="PS50126"/>
    </source>
</evidence>
<keyword evidence="6" id="KW-1185">Reference proteome</keyword>
<feature type="domain" description="S1 motif" evidence="4">
    <location>
        <begin position="282"/>
        <end position="344"/>
    </location>
</feature>
<dbReference type="PANTHER" id="PTHR10724">
    <property type="entry name" value="30S RIBOSOMAL PROTEIN S1"/>
    <property type="match status" value="1"/>
</dbReference>
<dbReference type="InterPro" id="IPR050437">
    <property type="entry name" value="Ribos_protein_bS1-like"/>
</dbReference>
<dbReference type="InterPro" id="IPR012340">
    <property type="entry name" value="NA-bd_OB-fold"/>
</dbReference>
<evidence type="ECO:0000256" key="3">
    <source>
        <dbReference type="ARBA" id="ARBA00023274"/>
    </source>
</evidence>
<dbReference type="EMBL" id="JBEPBX010000003">
    <property type="protein sequence ID" value="MER6612776.1"/>
    <property type="molecule type" value="Genomic_DNA"/>
</dbReference>